<dbReference type="InterPro" id="IPR036259">
    <property type="entry name" value="MFS_trans_sf"/>
</dbReference>
<evidence type="ECO:0000256" key="4">
    <source>
        <dbReference type="ARBA" id="ARBA00022989"/>
    </source>
</evidence>
<feature type="transmembrane region" description="Helical" evidence="6">
    <location>
        <begin position="258"/>
        <end position="283"/>
    </location>
</feature>
<dbReference type="PANTHER" id="PTHR43791:SF47">
    <property type="entry name" value="MAJOR FACILITATOR SUPERFAMILY (MFS) PROFILE DOMAIN-CONTAINING PROTEIN-RELATED"/>
    <property type="match status" value="1"/>
</dbReference>
<dbReference type="GO" id="GO:0016020">
    <property type="term" value="C:membrane"/>
    <property type="evidence" value="ECO:0007669"/>
    <property type="project" value="UniProtKB-SubCell"/>
</dbReference>
<dbReference type="Gene3D" id="1.20.1250.20">
    <property type="entry name" value="MFS general substrate transporter like domains"/>
    <property type="match status" value="1"/>
</dbReference>
<comment type="caution">
    <text evidence="7">The sequence shown here is derived from an EMBL/GenBank/DDBJ whole genome shotgun (WGS) entry which is preliminary data.</text>
</comment>
<dbReference type="PANTHER" id="PTHR43791">
    <property type="entry name" value="PERMEASE-RELATED"/>
    <property type="match status" value="1"/>
</dbReference>
<feature type="transmembrane region" description="Helical" evidence="6">
    <location>
        <begin position="132"/>
        <end position="153"/>
    </location>
</feature>
<keyword evidence="5 6" id="KW-0472">Membrane</keyword>
<evidence type="ECO:0000256" key="3">
    <source>
        <dbReference type="ARBA" id="ARBA00022692"/>
    </source>
</evidence>
<evidence type="ECO:0000256" key="6">
    <source>
        <dbReference type="SAM" id="Phobius"/>
    </source>
</evidence>
<name>A0AA39LA26_SARSR</name>
<keyword evidence="4 6" id="KW-1133">Transmembrane helix</keyword>
<dbReference type="Proteomes" id="UP001175261">
    <property type="component" value="Unassembled WGS sequence"/>
</dbReference>
<comment type="subcellular location">
    <subcellularLocation>
        <location evidence="1">Membrane</location>
        <topology evidence="1">Multi-pass membrane protein</topology>
    </subcellularLocation>
</comment>
<gene>
    <name evidence="7" type="ORF">NLU13_3724</name>
</gene>
<accession>A0AA39LA26</accession>
<keyword evidence="3 6" id="KW-0812">Transmembrane</keyword>
<sequence>MTHTLQTQTGFGFVQDWYVMIPLRLLLGRFENRLLPRRCVPPLNMLLHGLGDLEGWRWTCVFFGILRVIAAVCGWFFLVDFPDVAVNREYRHFLRHEEIDFIIRRINKVRDDAGTQPWNLWQWASAGKDWKIWILALQFFGLTTQAYALAFFLPIILRHTVGFNAALSQRLTAPRHAGAAIIMFLCAWVGDRCHVRGPLLLFHCSSRPYRSPSSSDKGSRIRAGLTTSVKCFGCFSSARPPTVLAYQPNNIRGQQKRAFASATLVGFGIIGGIAGSTVFPYIFKKENKRADKGEVIF</sequence>
<evidence type="ECO:0000256" key="2">
    <source>
        <dbReference type="ARBA" id="ARBA00022448"/>
    </source>
</evidence>
<evidence type="ECO:0000313" key="7">
    <source>
        <dbReference type="EMBL" id="KAK0390151.1"/>
    </source>
</evidence>
<keyword evidence="8" id="KW-1185">Reference proteome</keyword>
<evidence type="ECO:0000256" key="1">
    <source>
        <dbReference type="ARBA" id="ARBA00004141"/>
    </source>
</evidence>
<organism evidence="7 8">
    <name type="scientific">Sarocladium strictum</name>
    <name type="common">Black bundle disease fungus</name>
    <name type="synonym">Acremonium strictum</name>
    <dbReference type="NCBI Taxonomy" id="5046"/>
    <lineage>
        <taxon>Eukaryota</taxon>
        <taxon>Fungi</taxon>
        <taxon>Dikarya</taxon>
        <taxon>Ascomycota</taxon>
        <taxon>Pezizomycotina</taxon>
        <taxon>Sordariomycetes</taxon>
        <taxon>Hypocreomycetidae</taxon>
        <taxon>Hypocreales</taxon>
        <taxon>Sarocladiaceae</taxon>
        <taxon>Sarocladium</taxon>
    </lineage>
</organism>
<dbReference type="SUPFAM" id="SSF103473">
    <property type="entry name" value="MFS general substrate transporter"/>
    <property type="match status" value="1"/>
</dbReference>
<feature type="transmembrane region" description="Helical" evidence="6">
    <location>
        <begin position="55"/>
        <end position="78"/>
    </location>
</feature>
<protein>
    <submittedName>
        <fullName evidence="7">Uncharacterized protein</fullName>
    </submittedName>
</protein>
<dbReference type="AlphaFoldDB" id="A0AA39LA26"/>
<dbReference type="GO" id="GO:0022857">
    <property type="term" value="F:transmembrane transporter activity"/>
    <property type="evidence" value="ECO:0007669"/>
    <property type="project" value="TreeGrafter"/>
</dbReference>
<evidence type="ECO:0000313" key="8">
    <source>
        <dbReference type="Proteomes" id="UP001175261"/>
    </source>
</evidence>
<reference evidence="7" key="1">
    <citation type="submission" date="2022-10" db="EMBL/GenBank/DDBJ databases">
        <title>Determination and structural analysis of whole genome sequence of Sarocladium strictum F4-1.</title>
        <authorList>
            <person name="Hu L."/>
            <person name="Jiang Y."/>
        </authorList>
    </citation>
    <scope>NUCLEOTIDE SEQUENCE</scope>
    <source>
        <strain evidence="7">F4-1</strain>
    </source>
</reference>
<evidence type="ECO:0000256" key="5">
    <source>
        <dbReference type="ARBA" id="ARBA00023136"/>
    </source>
</evidence>
<dbReference type="EMBL" id="JAPDFR010000002">
    <property type="protein sequence ID" value="KAK0390151.1"/>
    <property type="molecule type" value="Genomic_DNA"/>
</dbReference>
<keyword evidence="2" id="KW-0813">Transport</keyword>
<proteinExistence type="predicted"/>